<evidence type="ECO:0000256" key="1">
    <source>
        <dbReference type="ARBA" id="ARBA00022737"/>
    </source>
</evidence>
<dbReference type="SUPFAM" id="SSF81901">
    <property type="entry name" value="HCP-like"/>
    <property type="match status" value="1"/>
</dbReference>
<evidence type="ECO:0000256" key="2">
    <source>
        <dbReference type="ARBA" id="ARBA00022803"/>
    </source>
</evidence>
<dbReference type="GeneID" id="63806578"/>
<feature type="repeat" description="TPR" evidence="3">
    <location>
        <begin position="170"/>
        <end position="203"/>
    </location>
</feature>
<reference evidence="4 5" key="1">
    <citation type="submission" date="2016-07" db="EMBL/GenBank/DDBJ databases">
        <title>Pervasive Adenine N6-methylation of Active Genes in Fungi.</title>
        <authorList>
            <consortium name="DOE Joint Genome Institute"/>
            <person name="Mondo S.J."/>
            <person name="Dannebaum R.O."/>
            <person name="Kuo R.C."/>
            <person name="Labutti K."/>
            <person name="Haridas S."/>
            <person name="Kuo A."/>
            <person name="Salamov A."/>
            <person name="Ahrendt S.R."/>
            <person name="Lipzen A."/>
            <person name="Sullivan W."/>
            <person name="Andreopoulos W.B."/>
            <person name="Clum A."/>
            <person name="Lindquist E."/>
            <person name="Daum C."/>
            <person name="Ramamoorthy G.K."/>
            <person name="Gryganskyi A."/>
            <person name="Culley D."/>
            <person name="Magnuson J.K."/>
            <person name="James T.Y."/>
            <person name="O'Malley M.A."/>
            <person name="Stajich J.E."/>
            <person name="Spatafora J.W."/>
            <person name="Visel A."/>
            <person name="Grigoriev I.V."/>
        </authorList>
    </citation>
    <scope>NUCLEOTIDE SEQUENCE [LARGE SCALE GENOMIC DNA]</scope>
    <source>
        <strain evidence="4 5">ATCC 12442</strain>
    </source>
</reference>
<dbReference type="GO" id="GO:0055087">
    <property type="term" value="C:Ski complex"/>
    <property type="evidence" value="ECO:0007669"/>
    <property type="project" value="InterPro"/>
</dbReference>
<organism evidence="4 5">
    <name type="scientific">Linderina pennispora</name>
    <dbReference type="NCBI Taxonomy" id="61395"/>
    <lineage>
        <taxon>Eukaryota</taxon>
        <taxon>Fungi</taxon>
        <taxon>Fungi incertae sedis</taxon>
        <taxon>Zoopagomycota</taxon>
        <taxon>Kickxellomycotina</taxon>
        <taxon>Kickxellomycetes</taxon>
        <taxon>Kickxellales</taxon>
        <taxon>Kickxellaceae</taxon>
        <taxon>Linderina</taxon>
    </lineage>
</organism>
<keyword evidence="1" id="KW-0677">Repeat</keyword>
<protein>
    <submittedName>
        <fullName evidence="4">TPR-like protein</fullName>
    </submittedName>
</protein>
<evidence type="ECO:0000313" key="4">
    <source>
        <dbReference type="EMBL" id="ORX73720.1"/>
    </source>
</evidence>
<dbReference type="InterPro" id="IPR039226">
    <property type="entry name" value="Ski3/TTC37"/>
</dbReference>
<dbReference type="AlphaFoldDB" id="A0A1Y1WJG6"/>
<keyword evidence="2 3" id="KW-0802">TPR repeat</keyword>
<dbReference type="RefSeq" id="XP_040746931.1">
    <property type="nucleotide sequence ID" value="XM_040889930.1"/>
</dbReference>
<feature type="repeat" description="TPR" evidence="3">
    <location>
        <begin position="204"/>
        <end position="237"/>
    </location>
</feature>
<dbReference type="PROSITE" id="PS50005">
    <property type="entry name" value="TPR"/>
    <property type="match status" value="2"/>
</dbReference>
<dbReference type="InterPro" id="IPR019734">
    <property type="entry name" value="TPR_rpt"/>
</dbReference>
<gene>
    <name evidence="4" type="ORF">DL89DRAFT_2888</name>
</gene>
<dbReference type="GO" id="GO:0006401">
    <property type="term" value="P:RNA catabolic process"/>
    <property type="evidence" value="ECO:0007669"/>
    <property type="project" value="InterPro"/>
</dbReference>
<dbReference type="Gene3D" id="1.25.40.10">
    <property type="entry name" value="Tetratricopeptide repeat domain"/>
    <property type="match status" value="1"/>
</dbReference>
<dbReference type="Pfam" id="PF14559">
    <property type="entry name" value="TPR_19"/>
    <property type="match status" value="1"/>
</dbReference>
<proteinExistence type="predicted"/>
<dbReference type="OrthoDB" id="421075at2759"/>
<dbReference type="SMART" id="SM00028">
    <property type="entry name" value="TPR"/>
    <property type="match status" value="3"/>
</dbReference>
<dbReference type="Pfam" id="PF13414">
    <property type="entry name" value="TPR_11"/>
    <property type="match status" value="1"/>
</dbReference>
<dbReference type="EMBL" id="MCFD01000001">
    <property type="protein sequence ID" value="ORX73720.1"/>
    <property type="molecule type" value="Genomic_DNA"/>
</dbReference>
<dbReference type="PANTHER" id="PTHR15704">
    <property type="entry name" value="SUPERKILLER 3 PROTEIN-RELATED"/>
    <property type="match status" value="1"/>
</dbReference>
<accession>A0A1Y1WJG6</accession>
<evidence type="ECO:0000256" key="3">
    <source>
        <dbReference type="PROSITE-ProRule" id="PRU00339"/>
    </source>
</evidence>
<comment type="caution">
    <text evidence="4">The sequence shown here is derived from an EMBL/GenBank/DDBJ whole genome shotgun (WGS) entry which is preliminary data.</text>
</comment>
<dbReference type="Proteomes" id="UP000193922">
    <property type="component" value="Unassembled WGS sequence"/>
</dbReference>
<sequence length="366" mass="39326">MGEEAQRVAWDLASNGKSQAAFEHLIELADSSNEDGNLRGLIDGYLELFPTGKLVKSAQLWTQTEDGVAGEDVIEAAQQGREAASDSPFAQVLLVRLAVKSKMFRLAADSGVASRPVLSGFCKSYGVSLPNSQLVVDLGVADAYMGLGLEDVSEAERLYRQCLEAAPGNARAVLGLGLSLCSLGHFDESKQLLQSALVNDPNNHLALGGLGRVLMAEGDMPGAVEYFTKAISIDSNYADHYIYLGDTYWNLGGEYQEDKQFAYSSWISAAKIDPNASQAFCGLGQWYQQFGHDESRAKRCFAKAFQLNNADSEAGQALAQIYLSEGSDDLCEAMLVKATGFAVQPKVGVEAAWGSCGCSRTKASRR</sequence>
<name>A0A1Y1WJG6_9FUNG</name>
<dbReference type="STRING" id="61395.A0A1Y1WJG6"/>
<dbReference type="InterPro" id="IPR011990">
    <property type="entry name" value="TPR-like_helical_dom_sf"/>
</dbReference>
<dbReference type="PANTHER" id="PTHR15704:SF7">
    <property type="entry name" value="SUPERKILLER COMPLEX PROTEIN 3"/>
    <property type="match status" value="1"/>
</dbReference>
<keyword evidence="5" id="KW-1185">Reference proteome</keyword>
<evidence type="ECO:0000313" key="5">
    <source>
        <dbReference type="Proteomes" id="UP000193922"/>
    </source>
</evidence>